<keyword evidence="1" id="KW-1133">Transmembrane helix</keyword>
<feature type="transmembrane region" description="Helical" evidence="1">
    <location>
        <begin position="64"/>
        <end position="84"/>
    </location>
</feature>
<gene>
    <name evidence="2" type="ORF">BpHYR1_005516</name>
</gene>
<proteinExistence type="predicted"/>
<keyword evidence="3" id="KW-1185">Reference proteome</keyword>
<dbReference type="AlphaFoldDB" id="A0A3M7SEP2"/>
<evidence type="ECO:0000256" key="1">
    <source>
        <dbReference type="SAM" id="Phobius"/>
    </source>
</evidence>
<reference evidence="2 3" key="1">
    <citation type="journal article" date="2018" name="Sci. Rep.">
        <title>Genomic signatures of local adaptation to the degree of environmental predictability in rotifers.</title>
        <authorList>
            <person name="Franch-Gras L."/>
            <person name="Hahn C."/>
            <person name="Garcia-Roger E.M."/>
            <person name="Carmona M.J."/>
            <person name="Serra M."/>
            <person name="Gomez A."/>
        </authorList>
    </citation>
    <scope>NUCLEOTIDE SEQUENCE [LARGE SCALE GENOMIC DNA]</scope>
    <source>
        <strain evidence="2">HYR1</strain>
    </source>
</reference>
<accession>A0A3M7SEP2</accession>
<keyword evidence="1" id="KW-0472">Membrane</keyword>
<comment type="caution">
    <text evidence="2">The sequence shown here is derived from an EMBL/GenBank/DDBJ whole genome shotgun (WGS) entry which is preliminary data.</text>
</comment>
<evidence type="ECO:0000313" key="2">
    <source>
        <dbReference type="EMBL" id="RNA34038.1"/>
    </source>
</evidence>
<sequence length="106" mass="12523">MNQKYKIDSDVNDLKIQMIGIMKSNLEVNSSNCRSYCNIMKYPLVLMRIVGLFHRKSDKWFLKVYPLLICIILWLSFARLFSLFEFWYGGSDASDELILIVQRFGK</sequence>
<dbReference type="Proteomes" id="UP000276133">
    <property type="component" value="Unassembled WGS sequence"/>
</dbReference>
<protein>
    <submittedName>
        <fullName evidence="2">Uncharacterized protein</fullName>
    </submittedName>
</protein>
<keyword evidence="1" id="KW-0812">Transmembrane</keyword>
<name>A0A3M7SEP2_BRAPC</name>
<dbReference type="EMBL" id="REGN01001532">
    <property type="protein sequence ID" value="RNA34038.1"/>
    <property type="molecule type" value="Genomic_DNA"/>
</dbReference>
<organism evidence="2 3">
    <name type="scientific">Brachionus plicatilis</name>
    <name type="common">Marine rotifer</name>
    <name type="synonym">Brachionus muelleri</name>
    <dbReference type="NCBI Taxonomy" id="10195"/>
    <lineage>
        <taxon>Eukaryota</taxon>
        <taxon>Metazoa</taxon>
        <taxon>Spiralia</taxon>
        <taxon>Gnathifera</taxon>
        <taxon>Rotifera</taxon>
        <taxon>Eurotatoria</taxon>
        <taxon>Monogononta</taxon>
        <taxon>Pseudotrocha</taxon>
        <taxon>Ploima</taxon>
        <taxon>Brachionidae</taxon>
        <taxon>Brachionus</taxon>
    </lineage>
</organism>
<evidence type="ECO:0000313" key="3">
    <source>
        <dbReference type="Proteomes" id="UP000276133"/>
    </source>
</evidence>